<organism evidence="1 2">
    <name type="scientific">Sediminibacillus albus</name>
    <dbReference type="NCBI Taxonomy" id="407036"/>
    <lineage>
        <taxon>Bacteria</taxon>
        <taxon>Bacillati</taxon>
        <taxon>Bacillota</taxon>
        <taxon>Bacilli</taxon>
        <taxon>Bacillales</taxon>
        <taxon>Bacillaceae</taxon>
        <taxon>Sediminibacillus</taxon>
    </lineage>
</organism>
<dbReference type="SUPFAM" id="SSF56784">
    <property type="entry name" value="HAD-like"/>
    <property type="match status" value="1"/>
</dbReference>
<name>A0A1G8WS04_9BACI</name>
<dbReference type="NCBIfam" id="TIGR01484">
    <property type="entry name" value="HAD-SF-IIB"/>
    <property type="match status" value="1"/>
</dbReference>
<dbReference type="PROSITE" id="PS01229">
    <property type="entry name" value="COF_2"/>
    <property type="match status" value="1"/>
</dbReference>
<dbReference type="PANTHER" id="PTHR10000:SF25">
    <property type="entry name" value="PHOSPHATASE YKRA-RELATED"/>
    <property type="match status" value="1"/>
</dbReference>
<evidence type="ECO:0008006" key="3">
    <source>
        <dbReference type="Google" id="ProtNLM"/>
    </source>
</evidence>
<keyword evidence="2" id="KW-1185">Reference proteome</keyword>
<dbReference type="NCBIfam" id="TIGR00099">
    <property type="entry name" value="Cof-subfamily"/>
    <property type="match status" value="1"/>
</dbReference>
<evidence type="ECO:0000313" key="2">
    <source>
        <dbReference type="Proteomes" id="UP000198694"/>
    </source>
</evidence>
<dbReference type="InterPro" id="IPR023214">
    <property type="entry name" value="HAD_sf"/>
</dbReference>
<dbReference type="Proteomes" id="UP000198694">
    <property type="component" value="Unassembled WGS sequence"/>
</dbReference>
<dbReference type="Gene3D" id="3.30.1240.10">
    <property type="match status" value="1"/>
</dbReference>
<gene>
    <name evidence="1" type="ORF">SAMN05216243_0970</name>
</gene>
<dbReference type="PANTHER" id="PTHR10000">
    <property type="entry name" value="PHOSPHOSERINE PHOSPHATASE"/>
    <property type="match status" value="1"/>
</dbReference>
<dbReference type="InterPro" id="IPR036412">
    <property type="entry name" value="HAD-like_sf"/>
</dbReference>
<dbReference type="SFLD" id="SFLDG01140">
    <property type="entry name" value="C2.B:_Phosphomannomutase_and_P"/>
    <property type="match status" value="1"/>
</dbReference>
<dbReference type="GO" id="GO:0005829">
    <property type="term" value="C:cytosol"/>
    <property type="evidence" value="ECO:0007669"/>
    <property type="project" value="TreeGrafter"/>
</dbReference>
<accession>A0A1G8WS04</accession>
<evidence type="ECO:0000313" key="1">
    <source>
        <dbReference type="EMBL" id="SDJ81159.1"/>
    </source>
</evidence>
<dbReference type="OrthoDB" id="9810101at2"/>
<dbReference type="Gene3D" id="3.40.50.1000">
    <property type="entry name" value="HAD superfamily/HAD-like"/>
    <property type="match status" value="1"/>
</dbReference>
<dbReference type="SFLD" id="SFLDS00003">
    <property type="entry name" value="Haloacid_Dehalogenase"/>
    <property type="match status" value="1"/>
</dbReference>
<dbReference type="RefSeq" id="WP_093211557.1">
    <property type="nucleotide sequence ID" value="NZ_FNFL01000001.1"/>
</dbReference>
<dbReference type="AlphaFoldDB" id="A0A1G8WS04"/>
<dbReference type="GO" id="GO:0000287">
    <property type="term" value="F:magnesium ion binding"/>
    <property type="evidence" value="ECO:0007669"/>
    <property type="project" value="TreeGrafter"/>
</dbReference>
<dbReference type="GO" id="GO:0016791">
    <property type="term" value="F:phosphatase activity"/>
    <property type="evidence" value="ECO:0007669"/>
    <property type="project" value="UniProtKB-ARBA"/>
</dbReference>
<dbReference type="InterPro" id="IPR000150">
    <property type="entry name" value="Cof"/>
</dbReference>
<sequence>MNDYNILFLDIDGTVLCPDHTIQESTKQAVREVKQKGIEVFLATGRPLHEIADIAEALDIHSFIGYNGAFAIYKDEVIVNEPLKADTVKSFVETANKHGHEMVLYTSDKNFYTSMEVEEVQQFIDVFALKKNELFGPEVMDQILGITLMKLTKTEPALYKIEDDLDFSQVNVHGLEHCYDVIRDSVNKGEAVTKILQLLDFPKESAIAFGDGMNDKQLMQSVGEGFAMGNAHPDLFQYAKHKTTTVEDSGIYKGLRTLGLLK</sequence>
<reference evidence="1 2" key="1">
    <citation type="submission" date="2016-10" db="EMBL/GenBank/DDBJ databases">
        <authorList>
            <person name="de Groot N.N."/>
        </authorList>
    </citation>
    <scope>NUCLEOTIDE SEQUENCE [LARGE SCALE GENOMIC DNA]</scope>
    <source>
        <strain evidence="1 2">CGMCC 1.6502</strain>
    </source>
</reference>
<dbReference type="InterPro" id="IPR006379">
    <property type="entry name" value="HAD-SF_hydro_IIB"/>
</dbReference>
<dbReference type="Pfam" id="PF08282">
    <property type="entry name" value="Hydrolase_3"/>
    <property type="match status" value="1"/>
</dbReference>
<proteinExistence type="predicted"/>
<dbReference type="EMBL" id="FNFL01000001">
    <property type="protein sequence ID" value="SDJ81159.1"/>
    <property type="molecule type" value="Genomic_DNA"/>
</dbReference>
<protein>
    <recommendedName>
        <fullName evidence="3">Cof subfamily of IIB subfamily of haloacid dehalogenase superfamily/HAD-superfamily hydrolase, subfamily IIB</fullName>
    </recommendedName>
</protein>
<dbReference type="STRING" id="407036.SAMN05216243_0970"/>